<evidence type="ECO:0000313" key="2">
    <source>
        <dbReference type="Proteomes" id="UP001281147"/>
    </source>
</evidence>
<gene>
    <name evidence="1" type="ORF">LTR37_017414</name>
</gene>
<comment type="caution">
    <text evidence="1">The sequence shown here is derived from an EMBL/GenBank/DDBJ whole genome shotgun (WGS) entry which is preliminary data.</text>
</comment>
<protein>
    <submittedName>
        <fullName evidence="1">Uncharacterized protein</fullName>
    </submittedName>
</protein>
<name>A0ACC3MJY7_9PEZI</name>
<accession>A0ACC3MJY7</accession>
<sequence length="263" mass="29785">MPNAYNPKEYILPTNEPEAYRLNYQHKLLCEIFGGLYRAPLDESKALRVLDIGCGTANWAIEFAKQYPNATVHGLDMNESKEWQVAPANCHLWVANLDSKETRTALEDAFDYVHSRFITVGVKDWPTFLARCLDEVTPGGWIELQELNCPAMCEVNVSDSESSFLRFTTCLEEAFGKIGLSPRVSETFPQLVAQAGFVGPKLESFNMILGPWPSDEWERRLGEKGLENWRMLARGLSRIAFTKVLGWSEEEHEFRSRGVGGDD</sequence>
<keyword evidence="2" id="KW-1185">Reference proteome</keyword>
<proteinExistence type="predicted"/>
<dbReference type="EMBL" id="JAUTXU010000225">
    <property type="protein sequence ID" value="KAK3697468.1"/>
    <property type="molecule type" value="Genomic_DNA"/>
</dbReference>
<organism evidence="1 2">
    <name type="scientific">Vermiconidia calcicola</name>
    <dbReference type="NCBI Taxonomy" id="1690605"/>
    <lineage>
        <taxon>Eukaryota</taxon>
        <taxon>Fungi</taxon>
        <taxon>Dikarya</taxon>
        <taxon>Ascomycota</taxon>
        <taxon>Pezizomycotina</taxon>
        <taxon>Dothideomycetes</taxon>
        <taxon>Dothideomycetidae</taxon>
        <taxon>Mycosphaerellales</taxon>
        <taxon>Extremaceae</taxon>
        <taxon>Vermiconidia</taxon>
    </lineage>
</organism>
<evidence type="ECO:0000313" key="1">
    <source>
        <dbReference type="EMBL" id="KAK3697468.1"/>
    </source>
</evidence>
<reference evidence="1" key="1">
    <citation type="submission" date="2023-07" db="EMBL/GenBank/DDBJ databases">
        <title>Black Yeasts Isolated from many extreme environments.</title>
        <authorList>
            <person name="Coleine C."/>
            <person name="Stajich J.E."/>
            <person name="Selbmann L."/>
        </authorList>
    </citation>
    <scope>NUCLEOTIDE SEQUENCE</scope>
    <source>
        <strain evidence="1">CCFEE 5714</strain>
    </source>
</reference>
<dbReference type="Proteomes" id="UP001281147">
    <property type="component" value="Unassembled WGS sequence"/>
</dbReference>